<proteinExistence type="predicted"/>
<dbReference type="Proteomes" id="UP000799770">
    <property type="component" value="Unassembled WGS sequence"/>
</dbReference>
<sequence length="174" mass="20081">MNLGQASVKWSGGSFWLRQYQSGDYRNPRKGKKNRRISDGQIVIREVFWFVRRMFTGPDISLLMNTLKDMEWEAKVDRATIKKWSNKKQHECCKIALDIATELVATLTETYGDEEDQLDVFALPQDIILQPLRDGWTEDPYHVAQRILAPLIGTVNLDPVSHLPPDSLQPVYSY</sequence>
<dbReference type="OrthoDB" id="10613985at2759"/>
<dbReference type="EMBL" id="ML977348">
    <property type="protein sequence ID" value="KAF2108432.1"/>
    <property type="molecule type" value="Genomic_DNA"/>
</dbReference>
<evidence type="ECO:0000313" key="2">
    <source>
        <dbReference type="Proteomes" id="UP000799770"/>
    </source>
</evidence>
<keyword evidence="2" id="KW-1185">Reference proteome</keyword>
<gene>
    <name evidence="1" type="ORF">BDV96DRAFT_652995</name>
</gene>
<name>A0A6A5YMX7_9PLEO</name>
<reference evidence="1" key="1">
    <citation type="journal article" date="2020" name="Stud. Mycol.">
        <title>101 Dothideomycetes genomes: a test case for predicting lifestyles and emergence of pathogens.</title>
        <authorList>
            <person name="Haridas S."/>
            <person name="Albert R."/>
            <person name="Binder M."/>
            <person name="Bloem J."/>
            <person name="Labutti K."/>
            <person name="Salamov A."/>
            <person name="Andreopoulos B."/>
            <person name="Baker S."/>
            <person name="Barry K."/>
            <person name="Bills G."/>
            <person name="Bluhm B."/>
            <person name="Cannon C."/>
            <person name="Castanera R."/>
            <person name="Culley D."/>
            <person name="Daum C."/>
            <person name="Ezra D."/>
            <person name="Gonzalez J."/>
            <person name="Henrissat B."/>
            <person name="Kuo A."/>
            <person name="Liang C."/>
            <person name="Lipzen A."/>
            <person name="Lutzoni F."/>
            <person name="Magnuson J."/>
            <person name="Mondo S."/>
            <person name="Nolan M."/>
            <person name="Ohm R."/>
            <person name="Pangilinan J."/>
            <person name="Park H.-J."/>
            <person name="Ramirez L."/>
            <person name="Alfaro M."/>
            <person name="Sun H."/>
            <person name="Tritt A."/>
            <person name="Yoshinaga Y."/>
            <person name="Zwiers L.-H."/>
            <person name="Turgeon B."/>
            <person name="Goodwin S."/>
            <person name="Spatafora J."/>
            <person name="Crous P."/>
            <person name="Grigoriev I."/>
        </authorList>
    </citation>
    <scope>NUCLEOTIDE SEQUENCE</scope>
    <source>
        <strain evidence="1">CBS 627.86</strain>
    </source>
</reference>
<protein>
    <submittedName>
        <fullName evidence="1">Uncharacterized protein</fullName>
    </submittedName>
</protein>
<evidence type="ECO:0000313" key="1">
    <source>
        <dbReference type="EMBL" id="KAF2108432.1"/>
    </source>
</evidence>
<organism evidence="1 2">
    <name type="scientific">Lophiotrema nucula</name>
    <dbReference type="NCBI Taxonomy" id="690887"/>
    <lineage>
        <taxon>Eukaryota</taxon>
        <taxon>Fungi</taxon>
        <taxon>Dikarya</taxon>
        <taxon>Ascomycota</taxon>
        <taxon>Pezizomycotina</taxon>
        <taxon>Dothideomycetes</taxon>
        <taxon>Pleosporomycetidae</taxon>
        <taxon>Pleosporales</taxon>
        <taxon>Lophiotremataceae</taxon>
        <taxon>Lophiotrema</taxon>
    </lineage>
</organism>
<dbReference type="AlphaFoldDB" id="A0A6A5YMX7"/>
<accession>A0A6A5YMX7</accession>